<evidence type="ECO:0000256" key="1">
    <source>
        <dbReference type="ARBA" id="ARBA00022555"/>
    </source>
</evidence>
<evidence type="ECO:0000313" key="8">
    <source>
        <dbReference type="Proteomes" id="UP000516046"/>
    </source>
</evidence>
<dbReference type="InterPro" id="IPR043682">
    <property type="entry name" value="RqcH_bacterial"/>
</dbReference>
<dbReference type="PANTHER" id="PTHR15239">
    <property type="entry name" value="NUCLEAR EXPORT MEDIATOR FACTOR NEMF"/>
    <property type="match status" value="1"/>
</dbReference>
<evidence type="ECO:0000256" key="5">
    <source>
        <dbReference type="HAMAP-Rule" id="MF_00844"/>
    </source>
</evidence>
<comment type="similarity">
    <text evidence="5">Belongs to the NEMF family.</text>
</comment>
<dbReference type="Pfam" id="PF05833">
    <property type="entry name" value="NFACT_N"/>
    <property type="match status" value="1"/>
</dbReference>
<dbReference type="Gene3D" id="2.30.310.10">
    <property type="entry name" value="ibrinogen binding protein from staphylococcus aureus domain"/>
    <property type="match status" value="1"/>
</dbReference>
<dbReference type="KEGG" id="caml:H6X83_06760"/>
<dbReference type="Proteomes" id="UP000516046">
    <property type="component" value="Chromosome"/>
</dbReference>
<evidence type="ECO:0000256" key="3">
    <source>
        <dbReference type="ARBA" id="ARBA00022884"/>
    </source>
</evidence>
<dbReference type="InterPro" id="IPR008532">
    <property type="entry name" value="NFACT_RNA-bd"/>
</dbReference>
<evidence type="ECO:0000259" key="6">
    <source>
        <dbReference type="Pfam" id="PF05670"/>
    </source>
</evidence>
<dbReference type="Pfam" id="PF05670">
    <property type="entry name" value="NFACT-R_1"/>
    <property type="match status" value="1"/>
</dbReference>
<gene>
    <name evidence="5" type="primary">rqcH</name>
    <name evidence="7" type="ORF">H6X83_06760</name>
</gene>
<evidence type="ECO:0000256" key="2">
    <source>
        <dbReference type="ARBA" id="ARBA00022730"/>
    </source>
</evidence>
<evidence type="ECO:0000256" key="4">
    <source>
        <dbReference type="ARBA" id="ARBA00022917"/>
    </source>
</evidence>
<reference evidence="7 8" key="1">
    <citation type="submission" date="2020-08" db="EMBL/GenBank/DDBJ databases">
        <authorList>
            <person name="Ren C."/>
            <person name="Gu Y."/>
            <person name="Xu Y."/>
        </authorList>
    </citation>
    <scope>NUCLEOTIDE SEQUENCE [LARGE SCALE GENOMIC DNA]</scope>
    <source>
        <strain evidence="7 8">LBM18003</strain>
    </source>
</reference>
<keyword evidence="1 5" id="KW-0820">tRNA-binding</keyword>
<dbReference type="GO" id="GO:0043023">
    <property type="term" value="F:ribosomal large subunit binding"/>
    <property type="evidence" value="ECO:0007669"/>
    <property type="project" value="UniProtKB-UniRule"/>
</dbReference>
<accession>A0A7G9WKT0</accession>
<dbReference type="GO" id="GO:0000049">
    <property type="term" value="F:tRNA binding"/>
    <property type="evidence" value="ECO:0007669"/>
    <property type="project" value="UniProtKB-UniRule"/>
</dbReference>
<feature type="domain" description="NFACT RNA-binding" evidence="6">
    <location>
        <begin position="464"/>
        <end position="558"/>
    </location>
</feature>
<proteinExistence type="inferred from homology"/>
<comment type="function">
    <text evidence="5">Key component of the ribosome quality control system (RQC), a ribosome-associated complex that mediates the extraction of incompletely synthesized nascent chains from stalled ribosomes and their subsequent degradation. RqcH recruits Ala-charged tRNA, and with RqcP directs the elongation of stalled nascent chains on 50S ribosomal subunits, leading to non-templated C-terminal alanine extensions (Ala tail). The Ala tail promotes nascent chain degradation. May add between 1 and at least 8 Ala residues. Binds to stalled 50S ribosomal subunits.</text>
</comment>
<dbReference type="AlphaFoldDB" id="A0A7G9WKT0"/>
<dbReference type="GO" id="GO:1990112">
    <property type="term" value="C:RQC complex"/>
    <property type="evidence" value="ECO:0007669"/>
    <property type="project" value="TreeGrafter"/>
</dbReference>
<dbReference type="EMBL" id="CP060696">
    <property type="protein sequence ID" value="QNO19292.1"/>
    <property type="molecule type" value="Genomic_DNA"/>
</dbReference>
<keyword evidence="8" id="KW-1185">Reference proteome</keyword>
<dbReference type="GO" id="GO:0019843">
    <property type="term" value="F:rRNA binding"/>
    <property type="evidence" value="ECO:0007669"/>
    <property type="project" value="UniProtKB-UniRule"/>
</dbReference>
<name>A0A7G9WKT0_9FIRM</name>
<dbReference type="RefSeq" id="WP_212508358.1">
    <property type="nucleotide sequence ID" value="NZ_CP060696.1"/>
</dbReference>
<dbReference type="GO" id="GO:0072344">
    <property type="term" value="P:rescue of stalled ribosome"/>
    <property type="evidence" value="ECO:0007669"/>
    <property type="project" value="UniProtKB-UniRule"/>
</dbReference>
<organism evidence="7 8">
    <name type="scientific">Caproicibacterium amylolyticum</name>
    <dbReference type="NCBI Taxonomy" id="2766537"/>
    <lineage>
        <taxon>Bacteria</taxon>
        <taxon>Bacillati</taxon>
        <taxon>Bacillota</taxon>
        <taxon>Clostridia</taxon>
        <taxon>Eubacteriales</taxon>
        <taxon>Oscillospiraceae</taxon>
        <taxon>Caproicibacterium</taxon>
    </lineage>
</organism>
<dbReference type="InterPro" id="IPR051608">
    <property type="entry name" value="RQC_Subunit_NEMF"/>
</dbReference>
<dbReference type="FunFam" id="2.30.310.10:FF:000004">
    <property type="entry name" value="Fibronectin-binding protein A"/>
    <property type="match status" value="1"/>
</dbReference>
<comment type="subunit">
    <text evidence="5">Associates with stalled 50S ribosomal subunits. Binds to RqcP.</text>
</comment>
<sequence length="587" mass="66268">MALDGAFLRHIKKELETALLGTKVDKIYQPNHDELFLFMRSKEGTQKLLLSARANSARIHLVSTTPENPKYPPMLCMLLRKRLAGARLVQIRQPGLERVLLLDFDGTNELGDTVRLTLAMEIMGRYSNVIFIDGNGKIIDALKRVDAEMSSERLVLPGLTYHLPPPQEKLCLLDAEPEQILDRIQSLPAEMELQKALLRTLQGVSPVVCREIQFQTGRGQDVTIHTMPDEQKARCTCALQALQNTVLKISGQPVMAVGSVKPLDFSFLSILQYGSAAKDVTKASFSELLDAFYGDRDRIDRMRVKSQDLLRILTTASDRLSRKINNQHAELQHCEKRDEMRICGDLLNANLYRVQKGSSSIQLENFYEPNLPLLTIKLDPALSPSQNAQKYYKIYRKARTAQEVLTVQIAGAEQELAYLDSVFEELSRAEMERDLNEIRSELAEQGYIRRQKGKRQKEQITQPLHFQTSDGFSVLVGRNNRQNDQLTLKQAHKNDVWFHTQKIPGSHVILATDGKEPTETALAEAAGLAAYHSRGKDSAQVPVDYTLVRYVSKPQGAKPGMVIYVNQKTLYVTPDEEFVKSCEIHSK</sequence>
<keyword evidence="2 5" id="KW-0699">rRNA-binding</keyword>
<dbReference type="PANTHER" id="PTHR15239:SF6">
    <property type="entry name" value="RIBOSOME QUALITY CONTROL COMPLEX SUBUNIT NEMF"/>
    <property type="match status" value="1"/>
</dbReference>
<keyword evidence="4 5" id="KW-0648">Protein biosynthesis</keyword>
<keyword evidence="3 5" id="KW-0694">RNA-binding</keyword>
<protein>
    <recommendedName>
        <fullName evidence="5">Rqc2 homolog RqcH</fullName>
        <shortName evidence="5">RqcH</shortName>
    </recommendedName>
</protein>
<evidence type="ECO:0000313" key="7">
    <source>
        <dbReference type="EMBL" id="QNO19292.1"/>
    </source>
</evidence>
<dbReference type="HAMAP" id="MF_00844_B">
    <property type="entry name" value="RqcH_B"/>
    <property type="match status" value="1"/>
</dbReference>